<reference evidence="2 3" key="1">
    <citation type="journal article" date="2020" name="Int. J. Syst. Evol. Microbiol.">
        <title>Description and complete genome sequences of Bradyrhizobium symbiodeficiens sp. nov., a non-symbiotic bacterium associated with legumes native to Canada.</title>
        <authorList>
            <person name="Bromfield E.S.P."/>
            <person name="Cloutier S."/>
            <person name="Nguyen H.D.T."/>
        </authorList>
    </citation>
    <scope>NUCLEOTIDE SEQUENCE [LARGE SCALE GENOMIC DNA]</scope>
    <source>
        <strain evidence="2 3">101S1MB</strain>
    </source>
</reference>
<dbReference type="AlphaFoldDB" id="A0A6G9A052"/>
<feature type="transmembrane region" description="Helical" evidence="1">
    <location>
        <begin position="16"/>
        <end position="34"/>
    </location>
</feature>
<gene>
    <name evidence="2" type="ORF">HAV00_05795</name>
</gene>
<evidence type="ECO:0000313" key="2">
    <source>
        <dbReference type="EMBL" id="QIP05788.1"/>
    </source>
</evidence>
<protein>
    <submittedName>
        <fullName evidence="2">Uncharacterized protein</fullName>
    </submittedName>
</protein>
<name>A0A6G9A052_9BRAD</name>
<evidence type="ECO:0000256" key="1">
    <source>
        <dbReference type="SAM" id="Phobius"/>
    </source>
</evidence>
<dbReference type="RefSeq" id="WP_166467056.1">
    <property type="nucleotide sequence ID" value="NZ_CP050066.2"/>
</dbReference>
<keyword evidence="1" id="KW-0812">Transmembrane</keyword>
<dbReference type="EMBL" id="CP050066">
    <property type="protein sequence ID" value="QIP05788.1"/>
    <property type="molecule type" value="Genomic_DNA"/>
</dbReference>
<keyword evidence="1" id="KW-0472">Membrane</keyword>
<evidence type="ECO:0000313" key="3">
    <source>
        <dbReference type="Proteomes" id="UP000500895"/>
    </source>
</evidence>
<organism evidence="2 3">
    <name type="scientific">Bradyrhizobium symbiodeficiens</name>
    <dbReference type="NCBI Taxonomy" id="1404367"/>
    <lineage>
        <taxon>Bacteria</taxon>
        <taxon>Pseudomonadati</taxon>
        <taxon>Pseudomonadota</taxon>
        <taxon>Alphaproteobacteria</taxon>
        <taxon>Hyphomicrobiales</taxon>
        <taxon>Nitrobacteraceae</taxon>
        <taxon>Bradyrhizobium</taxon>
    </lineage>
</organism>
<proteinExistence type="predicted"/>
<accession>A0A6G9A052</accession>
<keyword evidence="1" id="KW-1133">Transmembrane helix</keyword>
<dbReference type="Proteomes" id="UP000500895">
    <property type="component" value="Chromosome"/>
</dbReference>
<sequence length="64" mass="6693">MNHSIYGADRATHLKILFVALVMASVGVLGLSIGSSRPIDSERSIVLKAGRSITVASTNAVIAR</sequence>